<evidence type="ECO:0000313" key="2">
    <source>
        <dbReference type="EMBL" id="GLL05203.1"/>
    </source>
</evidence>
<reference evidence="2" key="2">
    <citation type="submission" date="2023-01" db="EMBL/GenBank/DDBJ databases">
        <authorList>
            <person name="Sun Q."/>
            <person name="Evtushenko L."/>
        </authorList>
    </citation>
    <scope>NUCLEOTIDE SEQUENCE</scope>
    <source>
        <strain evidence="2">VKM Ac-1321</strain>
    </source>
</reference>
<protein>
    <submittedName>
        <fullName evidence="2">NYN domain-containing protein</fullName>
    </submittedName>
</protein>
<gene>
    <name evidence="2" type="ORF">GCM10017581_069500</name>
</gene>
<organism evidence="2 3">
    <name type="scientific">Dactylosporangium matsuzakiense</name>
    <dbReference type="NCBI Taxonomy" id="53360"/>
    <lineage>
        <taxon>Bacteria</taxon>
        <taxon>Bacillati</taxon>
        <taxon>Actinomycetota</taxon>
        <taxon>Actinomycetes</taxon>
        <taxon>Micromonosporales</taxon>
        <taxon>Micromonosporaceae</taxon>
        <taxon>Dactylosporangium</taxon>
    </lineage>
</organism>
<dbReference type="EMBL" id="BSFP01000054">
    <property type="protein sequence ID" value="GLL05203.1"/>
    <property type="molecule type" value="Genomic_DNA"/>
</dbReference>
<dbReference type="AlphaFoldDB" id="A0A9W6NQC5"/>
<dbReference type="Pfam" id="PF01936">
    <property type="entry name" value="NYN"/>
    <property type="match status" value="1"/>
</dbReference>
<dbReference type="PANTHER" id="PTHR35811:SF1">
    <property type="entry name" value="HTH OST-TYPE DOMAIN-CONTAINING PROTEIN"/>
    <property type="match status" value="1"/>
</dbReference>
<dbReference type="Gene3D" id="3.40.50.1010">
    <property type="entry name" value="5'-nuclease"/>
    <property type="match status" value="1"/>
</dbReference>
<evidence type="ECO:0000313" key="3">
    <source>
        <dbReference type="Proteomes" id="UP001143480"/>
    </source>
</evidence>
<keyword evidence="3" id="KW-1185">Reference proteome</keyword>
<sequence length="441" mass="48976">MGHVRTAFFLDFDNVFSGLFKLDPEVAVQFATEPGLWLHRLATTLTPEGPRRWLILRCYLNPAGWVNSRDTNGEPARLYFSRFRPSFVRAGFEVIDCPRYNATKNAADIRIVVDAVDALADETRYEEFVIASGDSDMTPLLQRLRRADRRTMIVSPADAAEAFTAIADQLLDSQQLLALVQGEPVDLDDFDNGAGNSPDFVPDEAYEQFRAIVTADYEAADTPLNMAALAYRLRSELGPVVGTSNWFGFGSFARALETLELPNLHMSQHLLWDDSRHEAPEPASPGTPRTVLPEPVERLADQLSLPRLPRAWWPSIYETLSAYAHEHRFNLTQCTSWSRDRLRDNGVPVSRGAVAFVVRGTSFGGYPLHRQPPPTPAEIASAFVNNVLSRAEAAQIPFTEDEASAVRSPVRNAGDGCRRGRAIRVAPADRTSGEALSRHRS</sequence>
<dbReference type="PANTHER" id="PTHR35811">
    <property type="entry name" value="SLR1870 PROTEIN"/>
    <property type="match status" value="1"/>
</dbReference>
<feature type="domain" description="NYN" evidence="1">
    <location>
        <begin position="5"/>
        <end position="172"/>
    </location>
</feature>
<name>A0A9W6NQC5_9ACTN</name>
<dbReference type="RefSeq" id="WP_271189823.1">
    <property type="nucleotide sequence ID" value="NZ_BSFP01000054.1"/>
</dbReference>
<accession>A0A9W6NQC5</accession>
<dbReference type="Proteomes" id="UP001143480">
    <property type="component" value="Unassembled WGS sequence"/>
</dbReference>
<dbReference type="InterPro" id="IPR021139">
    <property type="entry name" value="NYN"/>
</dbReference>
<proteinExistence type="predicted"/>
<evidence type="ECO:0000259" key="1">
    <source>
        <dbReference type="Pfam" id="PF01936"/>
    </source>
</evidence>
<comment type="caution">
    <text evidence="2">The sequence shown here is derived from an EMBL/GenBank/DDBJ whole genome shotgun (WGS) entry which is preliminary data.</text>
</comment>
<dbReference type="GO" id="GO:0004540">
    <property type="term" value="F:RNA nuclease activity"/>
    <property type="evidence" value="ECO:0007669"/>
    <property type="project" value="InterPro"/>
</dbReference>
<reference evidence="2" key="1">
    <citation type="journal article" date="2014" name="Int. J. Syst. Evol. Microbiol.">
        <title>Complete genome sequence of Corynebacterium casei LMG S-19264T (=DSM 44701T), isolated from a smear-ripened cheese.</title>
        <authorList>
            <consortium name="US DOE Joint Genome Institute (JGI-PGF)"/>
            <person name="Walter F."/>
            <person name="Albersmeier A."/>
            <person name="Kalinowski J."/>
            <person name="Ruckert C."/>
        </authorList>
    </citation>
    <scope>NUCLEOTIDE SEQUENCE</scope>
    <source>
        <strain evidence="2">VKM Ac-1321</strain>
    </source>
</reference>